<feature type="chain" id="PRO_5005192501" description="Kazal-like domain-containing protein" evidence="4">
    <location>
        <begin position="23"/>
        <end position="597"/>
    </location>
</feature>
<dbReference type="InterPro" id="IPR036058">
    <property type="entry name" value="Kazal_dom_sf"/>
</dbReference>
<dbReference type="InterPro" id="IPR018245">
    <property type="entry name" value="Gonadotropin_bsu_CS"/>
</dbReference>
<dbReference type="Pfam" id="PF07648">
    <property type="entry name" value="Kazal_2"/>
    <property type="match status" value="2"/>
</dbReference>
<evidence type="ECO:0000256" key="1">
    <source>
        <dbReference type="ARBA" id="ARBA00022690"/>
    </source>
</evidence>
<evidence type="ECO:0000259" key="5">
    <source>
        <dbReference type="PROSITE" id="PS51465"/>
    </source>
</evidence>
<keyword evidence="3" id="KW-1015">Disulfide bond</keyword>
<dbReference type="AlphaFoldDB" id="A0A0G4I290"/>
<feature type="signal peptide" evidence="4">
    <location>
        <begin position="1"/>
        <end position="22"/>
    </location>
</feature>
<evidence type="ECO:0000313" key="6">
    <source>
        <dbReference type="EMBL" id="CEM51029.1"/>
    </source>
</evidence>
<dbReference type="SMART" id="SM00280">
    <property type="entry name" value="KAZAL"/>
    <property type="match status" value="4"/>
</dbReference>
<keyword evidence="2" id="KW-0722">Serine protease inhibitor</keyword>
<dbReference type="GO" id="GO:0005179">
    <property type="term" value="F:hormone activity"/>
    <property type="evidence" value="ECO:0007669"/>
    <property type="project" value="InterPro"/>
</dbReference>
<feature type="domain" description="Kazal-like" evidence="5">
    <location>
        <begin position="290"/>
        <end position="345"/>
    </location>
</feature>
<dbReference type="Gene3D" id="3.30.60.30">
    <property type="match status" value="4"/>
</dbReference>
<organism evidence="6">
    <name type="scientific">Chromera velia CCMP2878</name>
    <dbReference type="NCBI Taxonomy" id="1169474"/>
    <lineage>
        <taxon>Eukaryota</taxon>
        <taxon>Sar</taxon>
        <taxon>Alveolata</taxon>
        <taxon>Colpodellida</taxon>
        <taxon>Chromeraceae</taxon>
        <taxon>Chromera</taxon>
    </lineage>
</organism>
<feature type="domain" description="Kazal-like" evidence="5">
    <location>
        <begin position="202"/>
        <end position="257"/>
    </location>
</feature>
<reference evidence="6" key="1">
    <citation type="submission" date="2014-11" db="EMBL/GenBank/DDBJ databases">
        <authorList>
            <person name="Otto D Thomas"/>
            <person name="Naeem Raeece"/>
        </authorList>
    </citation>
    <scope>NUCLEOTIDE SEQUENCE</scope>
</reference>
<dbReference type="CDD" id="cd00104">
    <property type="entry name" value="KAZAL_FS"/>
    <property type="match status" value="4"/>
</dbReference>
<gene>
    <name evidence="6" type="ORF">Cvel_10334</name>
</gene>
<feature type="domain" description="Kazal-like" evidence="5">
    <location>
        <begin position="94"/>
        <end position="146"/>
    </location>
</feature>
<dbReference type="PhylomeDB" id="A0A0G4I290"/>
<accession>A0A0G4I290</accession>
<dbReference type="GO" id="GO:0005576">
    <property type="term" value="C:extracellular region"/>
    <property type="evidence" value="ECO:0007669"/>
    <property type="project" value="InterPro"/>
</dbReference>
<dbReference type="PANTHER" id="PTHR10913">
    <property type="entry name" value="FOLLISTATIN-RELATED"/>
    <property type="match status" value="1"/>
</dbReference>
<dbReference type="Pfam" id="PF00050">
    <property type="entry name" value="Kazal_1"/>
    <property type="match status" value="2"/>
</dbReference>
<dbReference type="PROSITE" id="PS00261">
    <property type="entry name" value="GLYCO_HORMONE_BETA_1"/>
    <property type="match status" value="1"/>
</dbReference>
<proteinExistence type="predicted"/>
<keyword evidence="4" id="KW-0732">Signal</keyword>
<dbReference type="VEuPathDB" id="CryptoDB:Cvel_10334"/>
<feature type="domain" description="Kazal-like" evidence="5">
    <location>
        <begin position="416"/>
        <end position="471"/>
    </location>
</feature>
<protein>
    <recommendedName>
        <fullName evidence="5">Kazal-like domain-containing protein</fullName>
    </recommendedName>
</protein>
<dbReference type="InterPro" id="IPR050653">
    <property type="entry name" value="Prot_Inhib_GrowthFact_Antg"/>
</dbReference>
<evidence type="ECO:0000256" key="4">
    <source>
        <dbReference type="SAM" id="SignalP"/>
    </source>
</evidence>
<dbReference type="SUPFAM" id="SSF100895">
    <property type="entry name" value="Kazal-type serine protease inhibitors"/>
    <property type="match status" value="4"/>
</dbReference>
<keyword evidence="1" id="KW-0646">Protease inhibitor</keyword>
<evidence type="ECO:0000256" key="3">
    <source>
        <dbReference type="ARBA" id="ARBA00023157"/>
    </source>
</evidence>
<dbReference type="PROSITE" id="PS51465">
    <property type="entry name" value="KAZAL_2"/>
    <property type="match status" value="4"/>
</dbReference>
<dbReference type="PANTHER" id="PTHR10913:SF45">
    <property type="entry name" value="FOLLISTATIN, ISOFORM A-RELATED"/>
    <property type="match status" value="1"/>
</dbReference>
<evidence type="ECO:0000256" key="2">
    <source>
        <dbReference type="ARBA" id="ARBA00022900"/>
    </source>
</evidence>
<dbReference type="EMBL" id="CDMZ01004819">
    <property type="protein sequence ID" value="CEM51029.1"/>
    <property type="molecule type" value="Genomic_DNA"/>
</dbReference>
<sequence length="597" mass="62831">MGCLLVPFSLCLLFLEFPQVSCRGEGPRGLLDMENLTEKFNFPKLDLKGMGMFQNNKTDDENENGGGLFGGFAKVFDFGGLFSGSKSDKEKILKDEDPECDIMCTKEYKPVCGSDGKTYANGCALETAACKQNQTITVASDGPCPKSETVKEATVEAAVQIPVTDSLPLTNQTIPTSAPTAAPTTAPEEEVEEIVAKKPEILVKEPECGGHCPTFYDPVCGDDGETYQTFSNECMLNLKACQNGIQIEVAHKGECKPPPDCTAVRCALPICTSGVTPITPEGECCAVCPPTEEPDCGGHCPTFYDPVCGDDGEIYQTFSNECMLNLKACQNGIKIKMVHKGECKAPPPPDCSTVLCALPVCKGGAKPITPLGECCPICPSLPPIDCSTVLCTTPPACPDGKEPITPDGECCPTCPLEVVKECNANCPMMYEPVCGHDGESYETFGNECMLNAKACEKKVDIDIVHKGECTPPTLPPPASVDCSNILCMLPVCGDGIQPVTPPGECCPQCPTPSDVNCAAVICPLPLCTNGALPTTAEGECCPVCPPSDGPDEFSCAMVLCAAPPPCANGADHIVPEGQCCPVCPNGQGLSLAEELSE</sequence>
<dbReference type="InterPro" id="IPR002350">
    <property type="entry name" value="Kazal_dom"/>
</dbReference>
<name>A0A0G4I290_9ALVE</name>